<dbReference type="GO" id="GO:0046983">
    <property type="term" value="F:protein dimerization activity"/>
    <property type="evidence" value="ECO:0007669"/>
    <property type="project" value="InterPro"/>
</dbReference>
<dbReference type="EnsemblPlants" id="OMERI06G09450.1">
    <property type="protein sequence ID" value="OMERI06G09450.1"/>
    <property type="gene ID" value="OMERI06G09450"/>
</dbReference>
<evidence type="ECO:0000256" key="3">
    <source>
        <dbReference type="ARBA" id="ARBA00023054"/>
    </source>
</evidence>
<proteinExistence type="predicted"/>
<evidence type="ECO:0000313" key="10">
    <source>
        <dbReference type="Proteomes" id="UP000008021"/>
    </source>
</evidence>
<feature type="domain" description="MADS-box" evidence="8">
    <location>
        <begin position="71"/>
        <end position="131"/>
    </location>
</feature>
<dbReference type="InterPro" id="IPR036879">
    <property type="entry name" value="TF_MADSbox_sf"/>
</dbReference>
<feature type="region of interest" description="Disordered" evidence="7">
    <location>
        <begin position="409"/>
        <end position="428"/>
    </location>
</feature>
<reference evidence="9" key="1">
    <citation type="submission" date="2015-04" db="UniProtKB">
        <authorList>
            <consortium name="EnsemblPlants"/>
        </authorList>
    </citation>
    <scope>IDENTIFICATION</scope>
</reference>
<reference evidence="9" key="2">
    <citation type="submission" date="2018-05" db="EMBL/GenBank/DDBJ databases">
        <title>OmerRS3 (Oryza meridionalis Reference Sequence Version 3).</title>
        <authorList>
            <person name="Zhang J."/>
            <person name="Kudrna D."/>
            <person name="Lee S."/>
            <person name="Talag J."/>
            <person name="Welchert J."/>
            <person name="Wing R.A."/>
        </authorList>
    </citation>
    <scope>NUCLEOTIDE SEQUENCE [LARGE SCALE GENOMIC DNA]</scope>
    <source>
        <strain evidence="9">cv. OR44</strain>
    </source>
</reference>
<dbReference type="GO" id="GO:0000977">
    <property type="term" value="F:RNA polymerase II transcription regulatory region sequence-specific DNA binding"/>
    <property type="evidence" value="ECO:0007669"/>
    <property type="project" value="InterPro"/>
</dbReference>
<dbReference type="GO" id="GO:0045944">
    <property type="term" value="P:positive regulation of transcription by RNA polymerase II"/>
    <property type="evidence" value="ECO:0007669"/>
    <property type="project" value="InterPro"/>
</dbReference>
<dbReference type="InterPro" id="IPR002100">
    <property type="entry name" value="TF_MADSbox"/>
</dbReference>
<organism evidence="9">
    <name type="scientific">Oryza meridionalis</name>
    <dbReference type="NCBI Taxonomy" id="40149"/>
    <lineage>
        <taxon>Eukaryota</taxon>
        <taxon>Viridiplantae</taxon>
        <taxon>Streptophyta</taxon>
        <taxon>Embryophyta</taxon>
        <taxon>Tracheophyta</taxon>
        <taxon>Spermatophyta</taxon>
        <taxon>Magnoliopsida</taxon>
        <taxon>Liliopsida</taxon>
        <taxon>Poales</taxon>
        <taxon>Poaceae</taxon>
        <taxon>BOP clade</taxon>
        <taxon>Oryzoideae</taxon>
        <taxon>Oryzeae</taxon>
        <taxon>Oryzinae</taxon>
        <taxon>Oryza</taxon>
    </lineage>
</organism>
<dbReference type="GO" id="GO:0080092">
    <property type="term" value="P:regulation of pollen tube growth"/>
    <property type="evidence" value="ECO:0007669"/>
    <property type="project" value="UniProtKB-ARBA"/>
</dbReference>
<feature type="compositionally biased region" description="Basic and acidic residues" evidence="7">
    <location>
        <begin position="48"/>
        <end position="59"/>
    </location>
</feature>
<keyword evidence="6" id="KW-0539">Nucleus</keyword>
<dbReference type="GO" id="GO:0005634">
    <property type="term" value="C:nucleus"/>
    <property type="evidence" value="ECO:0007669"/>
    <property type="project" value="UniProtKB-SubCell"/>
</dbReference>
<dbReference type="HOGENOM" id="CLU_048196_1_1_1"/>
<evidence type="ECO:0000313" key="9">
    <source>
        <dbReference type="EnsemblPlants" id="OMERI06G09450.1"/>
    </source>
</evidence>
<dbReference type="SMART" id="SM00432">
    <property type="entry name" value="MADS"/>
    <property type="match status" value="1"/>
</dbReference>
<dbReference type="InterPro" id="IPR033896">
    <property type="entry name" value="MEF2-like_N"/>
</dbReference>
<dbReference type="GO" id="GO:0010152">
    <property type="term" value="P:pollen maturation"/>
    <property type="evidence" value="ECO:0007669"/>
    <property type="project" value="UniProtKB-ARBA"/>
</dbReference>
<dbReference type="PROSITE" id="PS00350">
    <property type="entry name" value="MADS_BOX_1"/>
    <property type="match status" value="1"/>
</dbReference>
<evidence type="ECO:0000256" key="2">
    <source>
        <dbReference type="ARBA" id="ARBA00023015"/>
    </source>
</evidence>
<dbReference type="Proteomes" id="UP000008021">
    <property type="component" value="Chromosome 6"/>
</dbReference>
<dbReference type="PROSITE" id="PS50066">
    <property type="entry name" value="MADS_BOX_2"/>
    <property type="match status" value="1"/>
</dbReference>
<dbReference type="PRINTS" id="PR00404">
    <property type="entry name" value="MADSDOMAIN"/>
</dbReference>
<evidence type="ECO:0000259" key="8">
    <source>
        <dbReference type="PROSITE" id="PS50066"/>
    </source>
</evidence>
<protein>
    <recommendedName>
        <fullName evidence="8">MADS-box domain-containing protein</fullName>
    </recommendedName>
</protein>
<keyword evidence="2" id="KW-0805">Transcription regulation</keyword>
<sequence>MDAVRPLQPADRVAPQPDKTSSPFTRYIDLPATLHKPYKTISSPSPRLADRSTDDGRNIAVDRSESPAAAMGRVKLQIKRIENSANRKVTFSKRRNGLIKKAYELSVLCDIDIALLMFSPSGRLSHFSGRRRIEDVLTRYINLPESDRGGYVNFFDGKVSQRDFNLNLALFLVFVLNLGALADPGAAVRRRLTPTLRMFEPDPARSASMEDVEASEKFIAGILSRVEERKRYLLCSMGSFDVTASTSAMQHLSDTDEIQAVERALLYLPQQHQHGDITGNGFGSDEVASWVSEGMPPPTSSVASIFAGTSDSMMSFRDQAVYDTMRQDACVHQTVVPEMGMCHVNQSDDWQTYTSAEFLNALIPPTPFPLDDEDTMGPVLASSPPLMPGIHDQQPPEEDMATAGCSQAPANDGNGLYAAEDIAPVNVG</sequence>
<dbReference type="Gramene" id="OMERI06G09450.1">
    <property type="protein sequence ID" value="OMERI06G09450.1"/>
    <property type="gene ID" value="OMERI06G09450"/>
</dbReference>
<dbReference type="SUPFAM" id="SSF55455">
    <property type="entry name" value="SRF-like"/>
    <property type="match status" value="1"/>
</dbReference>
<feature type="region of interest" description="Disordered" evidence="7">
    <location>
        <begin position="1"/>
        <end position="25"/>
    </location>
</feature>
<keyword evidence="5" id="KW-0804">Transcription</keyword>
<dbReference type="CDD" id="cd00265">
    <property type="entry name" value="MADS_MEF2_like"/>
    <property type="match status" value="1"/>
</dbReference>
<name>A0A0E0DZ97_9ORYZ</name>
<evidence type="ECO:0000256" key="5">
    <source>
        <dbReference type="ARBA" id="ARBA00023163"/>
    </source>
</evidence>
<evidence type="ECO:0000256" key="1">
    <source>
        <dbReference type="ARBA" id="ARBA00004123"/>
    </source>
</evidence>
<keyword evidence="4" id="KW-0238">DNA-binding</keyword>
<dbReference type="Pfam" id="PF00319">
    <property type="entry name" value="SRF-TF"/>
    <property type="match status" value="1"/>
</dbReference>
<accession>A0A0E0DZ97</accession>
<dbReference type="InterPro" id="IPR050142">
    <property type="entry name" value="MADS-box/MEF2_TF"/>
</dbReference>
<dbReference type="PANTHER" id="PTHR48019">
    <property type="entry name" value="SERUM RESPONSE FACTOR HOMOLOG"/>
    <property type="match status" value="1"/>
</dbReference>
<dbReference type="STRING" id="40149.A0A0E0DZ97"/>
<keyword evidence="10" id="KW-1185">Reference proteome</keyword>
<feature type="region of interest" description="Disordered" evidence="7">
    <location>
        <begin position="39"/>
        <end position="59"/>
    </location>
</feature>
<dbReference type="AlphaFoldDB" id="A0A0E0DZ97"/>
<evidence type="ECO:0000256" key="7">
    <source>
        <dbReference type="SAM" id="MobiDB-lite"/>
    </source>
</evidence>
<evidence type="ECO:0000256" key="6">
    <source>
        <dbReference type="ARBA" id="ARBA00023242"/>
    </source>
</evidence>
<dbReference type="Gene3D" id="3.40.1810.10">
    <property type="entry name" value="Transcription factor, MADS-box"/>
    <property type="match status" value="1"/>
</dbReference>
<keyword evidence="3" id="KW-0175">Coiled coil</keyword>
<evidence type="ECO:0000256" key="4">
    <source>
        <dbReference type="ARBA" id="ARBA00023125"/>
    </source>
</evidence>
<comment type="subcellular location">
    <subcellularLocation>
        <location evidence="1">Nucleus</location>
    </subcellularLocation>
</comment>
<dbReference type="FunFam" id="3.40.1810.10:FF:000014">
    <property type="entry name" value="MADS-box transcription factor 41"/>
    <property type="match status" value="1"/>
</dbReference>